<comment type="caution">
    <text evidence="1">The sequence shown here is derived from an EMBL/GenBank/DDBJ whole genome shotgun (WGS) entry which is preliminary data.</text>
</comment>
<evidence type="ECO:0008006" key="3">
    <source>
        <dbReference type="Google" id="ProtNLM"/>
    </source>
</evidence>
<evidence type="ECO:0000313" key="1">
    <source>
        <dbReference type="EMBL" id="ORY75918.1"/>
    </source>
</evidence>
<keyword evidence="2" id="KW-1185">Reference proteome</keyword>
<gene>
    <name evidence="1" type="ORF">LY90DRAFT_502033</name>
</gene>
<dbReference type="EMBL" id="MCOG01000024">
    <property type="protein sequence ID" value="ORY75918.1"/>
    <property type="molecule type" value="Genomic_DNA"/>
</dbReference>
<evidence type="ECO:0000313" key="2">
    <source>
        <dbReference type="Proteomes" id="UP000193920"/>
    </source>
</evidence>
<proteinExistence type="predicted"/>
<sequence>MTKDNNNSEIELTANFQQASVYSKLRLLSDCIRDLNQESESIRSFINTVSNEITVTNDKIQNYLAGNAKRLDLLKELNNKLYTLDYKRRCYTDEYMELVPLKFIKERYDPNVLYNNK</sequence>
<dbReference type="Proteomes" id="UP000193920">
    <property type="component" value="Unassembled WGS sequence"/>
</dbReference>
<organism evidence="1 2">
    <name type="scientific">Neocallimastix californiae</name>
    <dbReference type="NCBI Taxonomy" id="1754190"/>
    <lineage>
        <taxon>Eukaryota</taxon>
        <taxon>Fungi</taxon>
        <taxon>Fungi incertae sedis</taxon>
        <taxon>Chytridiomycota</taxon>
        <taxon>Chytridiomycota incertae sedis</taxon>
        <taxon>Neocallimastigomycetes</taxon>
        <taxon>Neocallimastigales</taxon>
        <taxon>Neocallimastigaceae</taxon>
        <taxon>Neocallimastix</taxon>
    </lineage>
</organism>
<dbReference type="AlphaFoldDB" id="A0A1Y2EWH7"/>
<name>A0A1Y2EWH7_9FUNG</name>
<reference evidence="1 2" key="1">
    <citation type="submission" date="2016-08" db="EMBL/GenBank/DDBJ databases">
        <title>A Parts List for Fungal Cellulosomes Revealed by Comparative Genomics.</title>
        <authorList>
            <consortium name="DOE Joint Genome Institute"/>
            <person name="Haitjema C.H."/>
            <person name="Gilmore S.P."/>
            <person name="Henske J.K."/>
            <person name="Solomon K.V."/>
            <person name="De Groot R."/>
            <person name="Kuo A."/>
            <person name="Mondo S.J."/>
            <person name="Salamov A.A."/>
            <person name="Labutti K."/>
            <person name="Zhao Z."/>
            <person name="Chiniquy J."/>
            <person name="Barry K."/>
            <person name="Brewer H.M."/>
            <person name="Purvine S.O."/>
            <person name="Wright A.T."/>
            <person name="Boxma B."/>
            <person name="Van Alen T."/>
            <person name="Hackstein J.H."/>
            <person name="Baker S.E."/>
            <person name="Grigoriev I.V."/>
            <person name="O'Malley M.A."/>
        </authorList>
    </citation>
    <scope>NUCLEOTIDE SEQUENCE [LARGE SCALE GENOMIC DNA]</scope>
    <source>
        <strain evidence="1 2">G1</strain>
    </source>
</reference>
<accession>A0A1Y2EWH7</accession>
<protein>
    <recommendedName>
        <fullName evidence="3">Biogenesis of lysosome-related organelles complex 1 subunit KXD1</fullName>
    </recommendedName>
</protein>